<evidence type="ECO:0000259" key="1">
    <source>
        <dbReference type="PROSITE" id="PS50097"/>
    </source>
</evidence>
<name>A0A139HJ72_9PEZI</name>
<dbReference type="InterPro" id="IPR000210">
    <property type="entry name" value="BTB/POZ_dom"/>
</dbReference>
<dbReference type="InterPro" id="IPR011333">
    <property type="entry name" value="SKP1/BTB/POZ_sf"/>
</dbReference>
<dbReference type="PROSITE" id="PS50097">
    <property type="entry name" value="BTB"/>
    <property type="match status" value="1"/>
</dbReference>
<dbReference type="Proteomes" id="UP000070133">
    <property type="component" value="Unassembled WGS sequence"/>
</dbReference>
<dbReference type="OrthoDB" id="3650523at2759"/>
<reference evidence="2 3" key="1">
    <citation type="submission" date="2015-07" db="EMBL/GenBank/DDBJ databases">
        <title>Comparative genomics of the Sigatoka disease complex on banana suggests a link between parallel evolutionary changes in Pseudocercospora fijiensis and Pseudocercospora eumusae and increased virulence on the banana host.</title>
        <authorList>
            <person name="Chang T.-C."/>
            <person name="Salvucci A."/>
            <person name="Crous P.W."/>
            <person name="Stergiopoulos I."/>
        </authorList>
    </citation>
    <scope>NUCLEOTIDE SEQUENCE [LARGE SCALE GENOMIC DNA]</scope>
    <source>
        <strain evidence="2 3">CBS 114824</strain>
    </source>
</reference>
<dbReference type="STRING" id="321146.A0A139HJ72"/>
<keyword evidence="3" id="KW-1185">Reference proteome</keyword>
<protein>
    <recommendedName>
        <fullName evidence="1">BTB domain-containing protein</fullName>
    </recommendedName>
</protein>
<sequence length="198" mass="22064">MSDDEVEIIVPDGDTILIIGAAKHKFRVSSKRLSKASSVFAALFGPHFREGQKPRTASDPVEIDLPDDDWRSMRRIFNMLHGTPSTEQGSTWWSGELLDFAISVDKYDMVDSLRFGVSAIFSQWFRDRSTCPSIRVLGQIIAAAYLLEDADSFRLGTRQMVRLSIDRVTDLFGEKCCDILPPFVLGSGARGAKIRSSS</sequence>
<dbReference type="EMBL" id="LFZN01000042">
    <property type="protein sequence ID" value="KXT02427.1"/>
    <property type="molecule type" value="Genomic_DNA"/>
</dbReference>
<evidence type="ECO:0000313" key="3">
    <source>
        <dbReference type="Proteomes" id="UP000070133"/>
    </source>
</evidence>
<feature type="domain" description="BTB" evidence="1">
    <location>
        <begin position="13"/>
        <end position="81"/>
    </location>
</feature>
<dbReference type="Gene3D" id="3.30.710.10">
    <property type="entry name" value="Potassium Channel Kv1.1, Chain A"/>
    <property type="match status" value="1"/>
</dbReference>
<evidence type="ECO:0000313" key="2">
    <source>
        <dbReference type="EMBL" id="KXT02427.1"/>
    </source>
</evidence>
<organism evidence="2 3">
    <name type="scientific">Pseudocercospora eumusae</name>
    <dbReference type="NCBI Taxonomy" id="321146"/>
    <lineage>
        <taxon>Eukaryota</taxon>
        <taxon>Fungi</taxon>
        <taxon>Dikarya</taxon>
        <taxon>Ascomycota</taxon>
        <taxon>Pezizomycotina</taxon>
        <taxon>Dothideomycetes</taxon>
        <taxon>Dothideomycetidae</taxon>
        <taxon>Mycosphaerellales</taxon>
        <taxon>Mycosphaerellaceae</taxon>
        <taxon>Pseudocercospora</taxon>
    </lineage>
</organism>
<dbReference type="AlphaFoldDB" id="A0A139HJ72"/>
<gene>
    <name evidence="2" type="ORF">AC578_7863</name>
</gene>
<proteinExistence type="predicted"/>
<accession>A0A139HJ72</accession>
<comment type="caution">
    <text evidence="2">The sequence shown here is derived from an EMBL/GenBank/DDBJ whole genome shotgun (WGS) entry which is preliminary data.</text>
</comment>